<dbReference type="GO" id="GO:0003700">
    <property type="term" value="F:DNA-binding transcription factor activity"/>
    <property type="evidence" value="ECO:0007669"/>
    <property type="project" value="InterPro"/>
</dbReference>
<dbReference type="SUPFAM" id="SSF46785">
    <property type="entry name" value="Winged helix' DNA-binding domain"/>
    <property type="match status" value="1"/>
</dbReference>
<gene>
    <name evidence="6" type="ORF">DFR42_11852</name>
</gene>
<dbReference type="CDD" id="cd08472">
    <property type="entry name" value="PBP2_CrgA_like_3"/>
    <property type="match status" value="1"/>
</dbReference>
<keyword evidence="7" id="KW-1185">Reference proteome</keyword>
<evidence type="ECO:0000313" key="6">
    <source>
        <dbReference type="EMBL" id="PXX37231.1"/>
    </source>
</evidence>
<dbReference type="GO" id="GO:0006351">
    <property type="term" value="P:DNA-templated transcription"/>
    <property type="evidence" value="ECO:0007669"/>
    <property type="project" value="TreeGrafter"/>
</dbReference>
<organism evidence="6 7">
    <name type="scientific">Undibacterium pigrum</name>
    <dbReference type="NCBI Taxonomy" id="401470"/>
    <lineage>
        <taxon>Bacteria</taxon>
        <taxon>Pseudomonadati</taxon>
        <taxon>Pseudomonadota</taxon>
        <taxon>Betaproteobacteria</taxon>
        <taxon>Burkholderiales</taxon>
        <taxon>Oxalobacteraceae</taxon>
        <taxon>Undibacterium</taxon>
    </lineage>
</organism>
<dbReference type="Gene3D" id="1.10.10.10">
    <property type="entry name" value="Winged helix-like DNA-binding domain superfamily/Winged helix DNA-binding domain"/>
    <property type="match status" value="1"/>
</dbReference>
<dbReference type="Proteomes" id="UP000247792">
    <property type="component" value="Unassembled WGS sequence"/>
</dbReference>
<dbReference type="Gene3D" id="3.40.190.290">
    <property type="match status" value="1"/>
</dbReference>
<comment type="similarity">
    <text evidence="1">Belongs to the LysR transcriptional regulatory family.</text>
</comment>
<dbReference type="EMBL" id="QJKB01000018">
    <property type="protein sequence ID" value="PXX37231.1"/>
    <property type="molecule type" value="Genomic_DNA"/>
</dbReference>
<evidence type="ECO:0000256" key="3">
    <source>
        <dbReference type="ARBA" id="ARBA00023125"/>
    </source>
</evidence>
<keyword evidence="3 6" id="KW-0238">DNA-binding</keyword>
<dbReference type="InterPro" id="IPR036390">
    <property type="entry name" value="WH_DNA-bd_sf"/>
</dbReference>
<name>A0A318IS89_9BURK</name>
<dbReference type="InterPro" id="IPR005119">
    <property type="entry name" value="LysR_subst-bd"/>
</dbReference>
<keyword evidence="2" id="KW-0805">Transcription regulation</keyword>
<dbReference type="OrthoDB" id="8538345at2"/>
<dbReference type="Pfam" id="PF00126">
    <property type="entry name" value="HTH_1"/>
    <property type="match status" value="1"/>
</dbReference>
<dbReference type="FunFam" id="1.10.10.10:FF:000001">
    <property type="entry name" value="LysR family transcriptional regulator"/>
    <property type="match status" value="1"/>
</dbReference>
<dbReference type="InterPro" id="IPR036388">
    <property type="entry name" value="WH-like_DNA-bd_sf"/>
</dbReference>
<reference evidence="6 7" key="1">
    <citation type="submission" date="2018-05" db="EMBL/GenBank/DDBJ databases">
        <title>Genomic Encyclopedia of Type Strains, Phase IV (KMG-IV): sequencing the most valuable type-strain genomes for metagenomic binning, comparative biology and taxonomic classification.</title>
        <authorList>
            <person name="Goeker M."/>
        </authorList>
    </citation>
    <scope>NUCLEOTIDE SEQUENCE [LARGE SCALE GENOMIC DNA]</scope>
    <source>
        <strain evidence="6 7">DSM 19792</strain>
    </source>
</reference>
<dbReference type="FunFam" id="3.40.190.290:FF:000001">
    <property type="entry name" value="Transcriptional regulator, LysR family"/>
    <property type="match status" value="1"/>
</dbReference>
<dbReference type="PANTHER" id="PTHR30537">
    <property type="entry name" value="HTH-TYPE TRANSCRIPTIONAL REGULATOR"/>
    <property type="match status" value="1"/>
</dbReference>
<accession>A0A318IS89</accession>
<dbReference type="AlphaFoldDB" id="A0A318IS89"/>
<dbReference type="GO" id="GO:0043565">
    <property type="term" value="F:sequence-specific DNA binding"/>
    <property type="evidence" value="ECO:0007669"/>
    <property type="project" value="TreeGrafter"/>
</dbReference>
<evidence type="ECO:0000259" key="5">
    <source>
        <dbReference type="PROSITE" id="PS50931"/>
    </source>
</evidence>
<dbReference type="PROSITE" id="PS50931">
    <property type="entry name" value="HTH_LYSR"/>
    <property type="match status" value="1"/>
</dbReference>
<dbReference type="RefSeq" id="WP_110258132.1">
    <property type="nucleotide sequence ID" value="NZ_QJKB01000018.1"/>
</dbReference>
<evidence type="ECO:0000256" key="4">
    <source>
        <dbReference type="ARBA" id="ARBA00023163"/>
    </source>
</evidence>
<dbReference type="PANTHER" id="PTHR30537:SF72">
    <property type="entry name" value="LYSR FAMILY TRANSCRIPTIONAL REGULATOR"/>
    <property type="match status" value="1"/>
</dbReference>
<dbReference type="SUPFAM" id="SSF53850">
    <property type="entry name" value="Periplasmic binding protein-like II"/>
    <property type="match status" value="1"/>
</dbReference>
<evidence type="ECO:0000256" key="2">
    <source>
        <dbReference type="ARBA" id="ARBA00023015"/>
    </source>
</evidence>
<dbReference type="InterPro" id="IPR000847">
    <property type="entry name" value="LysR_HTH_N"/>
</dbReference>
<proteinExistence type="inferred from homology"/>
<feature type="domain" description="HTH lysR-type" evidence="5">
    <location>
        <begin position="1"/>
        <end position="59"/>
    </location>
</feature>
<sequence length="310" mass="34710">MDRLDTLQLFTRIVETGSFSRAADMLDVPRASATHAIKQLETRLGTRLLERTTRQVRTTLDGQAFYERCVHIISELDDAEASMRHVAANPRGVLRVDMHGTHATQVVLPRIHEFRDRYPGIDLVVSSGDRLVDLVREGVDCVIRGGNPRDSTLVARRLALMPQVICASPAYLEKFGTPHQPDDLMLHQAVRFFSSTTAIDYPIVLDIDGQVKEFDVGGWISVNDAENYVTTALSGCGLIQLPRFHIADALRDGHLVEVLADWQSPPLPVTALYPYRRQLSPRVRVFVDWLVGLYEQKFGVLPVAMKGEIS</sequence>
<evidence type="ECO:0000313" key="7">
    <source>
        <dbReference type="Proteomes" id="UP000247792"/>
    </source>
</evidence>
<comment type="caution">
    <text evidence="6">The sequence shown here is derived from an EMBL/GenBank/DDBJ whole genome shotgun (WGS) entry which is preliminary data.</text>
</comment>
<dbReference type="Pfam" id="PF03466">
    <property type="entry name" value="LysR_substrate"/>
    <property type="match status" value="1"/>
</dbReference>
<dbReference type="InterPro" id="IPR058163">
    <property type="entry name" value="LysR-type_TF_proteobact-type"/>
</dbReference>
<protein>
    <submittedName>
        <fullName evidence="6">DNA-binding transcriptional LysR family regulator</fullName>
    </submittedName>
</protein>
<keyword evidence="4" id="KW-0804">Transcription</keyword>
<evidence type="ECO:0000256" key="1">
    <source>
        <dbReference type="ARBA" id="ARBA00009437"/>
    </source>
</evidence>